<name>O57702_ACIAM</name>
<dbReference type="AlphaFoldDB" id="O57702"/>
<keyword evidence="1" id="KW-0614">Plasmid</keyword>
<evidence type="ECO:0000313" key="1">
    <source>
        <dbReference type="EMBL" id="CAA12525.1"/>
    </source>
</evidence>
<accession>O57702</accession>
<protein>
    <submittedName>
        <fullName evidence="1">Copy number control protein</fullName>
    </submittedName>
</protein>
<dbReference type="RefSeq" id="WP_011167196.1">
    <property type="nucleotide sequence ID" value="NC_005562.1"/>
</dbReference>
<dbReference type="EMBL" id="AJ225333">
    <property type="protein sequence ID" value="CAA12525.1"/>
    <property type="molecule type" value="Genomic_DNA"/>
</dbReference>
<reference evidence="1" key="1">
    <citation type="journal article" date="1999" name="Genetics">
        <title>Molecular analysis of pDL10 from Acidianus ambivalens reveals a family of related plasmids from extremely thermophilic and acidophilic archaea.</title>
        <authorList>
            <person name="Kletzin A."/>
            <person name="Lieke A."/>
            <person name="Urich T."/>
            <person name="Charlebois R.L."/>
            <person name="Sensen C.W."/>
        </authorList>
    </citation>
    <scope>NUCLEOTIDE SEQUENCE [LARGE SCALE GENOMIC DNA]</scope>
    <source>
        <strain evidence="1">Lei 10</strain>
        <plasmid evidence="1">pDL10</plasmid>
    </source>
</reference>
<organism evidence="1">
    <name type="scientific">Acidianus ambivalens</name>
    <name type="common">Desulfurolobus ambivalens</name>
    <dbReference type="NCBI Taxonomy" id="2283"/>
    <lineage>
        <taxon>Archaea</taxon>
        <taxon>Thermoproteota</taxon>
        <taxon>Thermoprotei</taxon>
        <taxon>Sulfolobales</taxon>
        <taxon>Sulfolobaceae</taxon>
        <taxon>Acidianus</taxon>
    </lineage>
</organism>
<proteinExistence type="predicted"/>
<sequence>MKKKSLQSKLDNPGYKAFCSKEAKSITRSCPFKKKRCFTDATVCGLIGYYADCPLKIDELKATTKEQVIII</sequence>
<dbReference type="PIR" id="T00008">
    <property type="entry name" value="T00008"/>
</dbReference>
<geneLocation type="plasmid" evidence="1">
    <name>pDL10</name>
</geneLocation>
<gene>
    <name evidence="1" type="primary">copG</name>
</gene>